<comment type="caution">
    <text evidence="1">The sequence shown here is derived from an EMBL/GenBank/DDBJ whole genome shotgun (WGS) entry which is preliminary data.</text>
</comment>
<dbReference type="Proteomes" id="UP000091857">
    <property type="component" value="Chromosome 9"/>
</dbReference>
<accession>A0ACB7H4G7</accession>
<dbReference type="EMBL" id="CM004395">
    <property type="protein sequence ID" value="KAG8647599.1"/>
    <property type="molecule type" value="Genomic_DNA"/>
</dbReference>
<reference evidence="2" key="1">
    <citation type="journal article" date="2016" name="Nat. Biotechnol.">
        <title>Sequencing wild and cultivated cassava and related species reveals extensive interspecific hybridization and genetic diversity.</title>
        <authorList>
            <person name="Bredeson J.V."/>
            <person name="Lyons J.B."/>
            <person name="Prochnik S.E."/>
            <person name="Wu G.A."/>
            <person name="Ha C.M."/>
            <person name="Edsinger-Gonzales E."/>
            <person name="Grimwood J."/>
            <person name="Schmutz J."/>
            <person name="Rabbi I.Y."/>
            <person name="Egesi C."/>
            <person name="Nauluvula P."/>
            <person name="Lebot V."/>
            <person name="Ndunguru J."/>
            <person name="Mkamilo G."/>
            <person name="Bart R.S."/>
            <person name="Setter T.L."/>
            <person name="Gleadow R.M."/>
            <person name="Kulakow P."/>
            <person name="Ferguson M.E."/>
            <person name="Rounsley S."/>
            <person name="Rokhsar D.S."/>
        </authorList>
    </citation>
    <scope>NUCLEOTIDE SEQUENCE [LARGE SCALE GENOMIC DNA]</scope>
    <source>
        <strain evidence="2">cv. AM560-2</strain>
    </source>
</reference>
<organism evidence="1 2">
    <name type="scientific">Manihot esculenta</name>
    <name type="common">Cassava</name>
    <name type="synonym">Jatropha manihot</name>
    <dbReference type="NCBI Taxonomy" id="3983"/>
    <lineage>
        <taxon>Eukaryota</taxon>
        <taxon>Viridiplantae</taxon>
        <taxon>Streptophyta</taxon>
        <taxon>Embryophyta</taxon>
        <taxon>Tracheophyta</taxon>
        <taxon>Spermatophyta</taxon>
        <taxon>Magnoliopsida</taxon>
        <taxon>eudicotyledons</taxon>
        <taxon>Gunneridae</taxon>
        <taxon>Pentapetalae</taxon>
        <taxon>rosids</taxon>
        <taxon>fabids</taxon>
        <taxon>Malpighiales</taxon>
        <taxon>Euphorbiaceae</taxon>
        <taxon>Crotonoideae</taxon>
        <taxon>Manihoteae</taxon>
        <taxon>Manihot</taxon>
    </lineage>
</organism>
<protein>
    <submittedName>
        <fullName evidence="1">Uncharacterized protein</fullName>
    </submittedName>
</protein>
<gene>
    <name evidence="1" type="ORF">MANES_09G090949v8</name>
</gene>
<sequence>MKKLPLQNPTSRRKLQLQNLLDNLFFTTISILYIGENDNDDPQRGEAIELLDIMSRFEFVFVLLFMRKILRITHDLSQTLQRRDQDIANVIQLPNVVCKFKHDIIVLEMDDLYTMRGRSRRKTEKMTNLYFYRVELFYYVIDMQFQELNNRFNKVNTNLFLCMACLDFKDLFSTFDVSKLIGFNFIFDCMDKKFSDVKGIEAVVENMVATRKHIVFPLVYTLVKLLLLLQVAIATVEKVFSAMHIIKNRLHNKVGDALLNDCLVTYIERDVFVNIDNEDNTNRF</sequence>
<name>A0ACB7H4G7_MANES</name>
<evidence type="ECO:0000313" key="1">
    <source>
        <dbReference type="EMBL" id="KAG8647599.1"/>
    </source>
</evidence>
<keyword evidence="2" id="KW-1185">Reference proteome</keyword>
<evidence type="ECO:0000313" key="2">
    <source>
        <dbReference type="Proteomes" id="UP000091857"/>
    </source>
</evidence>
<proteinExistence type="predicted"/>